<protein>
    <submittedName>
        <fullName evidence="7">ABC transporter permease</fullName>
    </submittedName>
</protein>
<feature type="transmembrane region" description="Helical" evidence="6">
    <location>
        <begin position="71"/>
        <end position="88"/>
    </location>
</feature>
<proteinExistence type="inferred from homology"/>
<dbReference type="PANTHER" id="PTHR30028:SF0">
    <property type="entry name" value="PROTEIN ALUMINUM SENSITIVE 3"/>
    <property type="match status" value="1"/>
</dbReference>
<keyword evidence="4 6" id="KW-1133">Transmembrane helix</keyword>
<dbReference type="PANTHER" id="PTHR30028">
    <property type="entry name" value="UPF0014 INNER MEMBRANE PROTEIN YBBM-RELATED"/>
    <property type="match status" value="1"/>
</dbReference>
<name>A0ABW2KHJ1_9ACTN</name>
<keyword evidence="8" id="KW-1185">Reference proteome</keyword>
<evidence type="ECO:0000256" key="5">
    <source>
        <dbReference type="ARBA" id="ARBA00023136"/>
    </source>
</evidence>
<feature type="transmembrane region" description="Helical" evidence="6">
    <location>
        <begin position="126"/>
        <end position="146"/>
    </location>
</feature>
<feature type="transmembrane region" description="Helical" evidence="6">
    <location>
        <begin position="47"/>
        <end position="65"/>
    </location>
</feature>
<comment type="caution">
    <text evidence="7">The sequence shown here is derived from an EMBL/GenBank/DDBJ whole genome shotgun (WGS) entry which is preliminary data.</text>
</comment>
<evidence type="ECO:0000313" key="8">
    <source>
        <dbReference type="Proteomes" id="UP001596540"/>
    </source>
</evidence>
<comment type="similarity">
    <text evidence="2">Belongs to the UPF0014 family.</text>
</comment>
<evidence type="ECO:0000256" key="3">
    <source>
        <dbReference type="ARBA" id="ARBA00022692"/>
    </source>
</evidence>
<evidence type="ECO:0000256" key="6">
    <source>
        <dbReference type="SAM" id="Phobius"/>
    </source>
</evidence>
<evidence type="ECO:0000256" key="1">
    <source>
        <dbReference type="ARBA" id="ARBA00004141"/>
    </source>
</evidence>
<feature type="transmembrane region" description="Helical" evidence="6">
    <location>
        <begin position="220"/>
        <end position="245"/>
    </location>
</feature>
<evidence type="ECO:0000256" key="4">
    <source>
        <dbReference type="ARBA" id="ARBA00022989"/>
    </source>
</evidence>
<feature type="transmembrane region" description="Helical" evidence="6">
    <location>
        <begin position="100"/>
        <end position="120"/>
    </location>
</feature>
<dbReference type="Proteomes" id="UP001596540">
    <property type="component" value="Unassembled WGS sequence"/>
</dbReference>
<comment type="subcellular location">
    <subcellularLocation>
        <location evidence="1">Membrane</location>
        <topology evidence="1">Multi-pass membrane protein</topology>
    </subcellularLocation>
</comment>
<evidence type="ECO:0000313" key="7">
    <source>
        <dbReference type="EMBL" id="MFC7328607.1"/>
    </source>
</evidence>
<feature type="transmembrane region" description="Helical" evidence="6">
    <location>
        <begin position="196"/>
        <end position="214"/>
    </location>
</feature>
<evidence type="ECO:0000256" key="2">
    <source>
        <dbReference type="ARBA" id="ARBA00005268"/>
    </source>
</evidence>
<gene>
    <name evidence="7" type="ORF">ACFQRF_12725</name>
</gene>
<organism evidence="7 8">
    <name type="scientific">Marinactinospora rubrisoli</name>
    <dbReference type="NCBI Taxonomy" id="2715399"/>
    <lineage>
        <taxon>Bacteria</taxon>
        <taxon>Bacillati</taxon>
        <taxon>Actinomycetota</taxon>
        <taxon>Actinomycetes</taxon>
        <taxon>Streptosporangiales</taxon>
        <taxon>Nocardiopsidaceae</taxon>
        <taxon>Marinactinospora</taxon>
    </lineage>
</organism>
<keyword evidence="5 6" id="KW-0472">Membrane</keyword>
<keyword evidence="3 6" id="KW-0812">Transmembrane</keyword>
<dbReference type="RefSeq" id="WP_379871255.1">
    <property type="nucleotide sequence ID" value="NZ_JBHTBH010000005.1"/>
</dbReference>
<reference evidence="8" key="1">
    <citation type="journal article" date="2019" name="Int. J. Syst. Evol. Microbiol.">
        <title>The Global Catalogue of Microorganisms (GCM) 10K type strain sequencing project: providing services to taxonomists for standard genome sequencing and annotation.</title>
        <authorList>
            <consortium name="The Broad Institute Genomics Platform"/>
            <consortium name="The Broad Institute Genome Sequencing Center for Infectious Disease"/>
            <person name="Wu L."/>
            <person name="Ma J."/>
        </authorList>
    </citation>
    <scope>NUCLEOTIDE SEQUENCE [LARGE SCALE GENOMIC DNA]</scope>
    <source>
        <strain evidence="8">CGMCC 4.7382</strain>
    </source>
</reference>
<sequence length="253" mass="25036">MPMSTAASATLLPVGPALGAVIAGLGLVAMAVAALGRLGHARAVLTAGLRAAVQLGGVALVIAAVVRSGPWTAAFVLMMYAVAVWTAGRRICKGWPAAWAALPIAAAFPVAGLVLATGLLPPTGMAVIPVTGILVGGALTATSLAGQRAVEELRSRRGEVEAALALGLSSRAARLEICRPAAARALVPALDQTRTVGLVTLPGAFVGMLLGGASPVEAGAVQLFVLIGLLAVESLAIVVCVELVARGAFPAGP</sequence>
<dbReference type="InterPro" id="IPR005226">
    <property type="entry name" value="UPF0014_fam"/>
</dbReference>
<dbReference type="Pfam" id="PF03649">
    <property type="entry name" value="UPF0014"/>
    <property type="match status" value="1"/>
</dbReference>
<accession>A0ABW2KHJ1</accession>
<dbReference type="EMBL" id="JBHTBH010000005">
    <property type="protein sequence ID" value="MFC7328607.1"/>
    <property type="molecule type" value="Genomic_DNA"/>
</dbReference>
<feature type="transmembrane region" description="Helical" evidence="6">
    <location>
        <begin position="12"/>
        <end position="35"/>
    </location>
</feature>